<protein>
    <submittedName>
        <fullName evidence="2">Uncharacterized protein</fullName>
    </submittedName>
</protein>
<organism evidence="2">
    <name type="scientific">Timema monikensis</name>
    <dbReference type="NCBI Taxonomy" id="170555"/>
    <lineage>
        <taxon>Eukaryota</taxon>
        <taxon>Metazoa</taxon>
        <taxon>Ecdysozoa</taxon>
        <taxon>Arthropoda</taxon>
        <taxon>Hexapoda</taxon>
        <taxon>Insecta</taxon>
        <taxon>Pterygota</taxon>
        <taxon>Neoptera</taxon>
        <taxon>Polyneoptera</taxon>
        <taxon>Phasmatodea</taxon>
        <taxon>Timematodea</taxon>
        <taxon>Timematoidea</taxon>
        <taxon>Timematidae</taxon>
        <taxon>Timema</taxon>
    </lineage>
</organism>
<gene>
    <name evidence="2" type="ORF">TMSB3V08_LOCUS1859</name>
</gene>
<proteinExistence type="predicted"/>
<reference evidence="2" key="1">
    <citation type="submission" date="2020-11" db="EMBL/GenBank/DDBJ databases">
        <authorList>
            <person name="Tran Van P."/>
        </authorList>
    </citation>
    <scope>NUCLEOTIDE SEQUENCE</scope>
</reference>
<sequence>MSSNVPSIELPDESTSITPTTCSGVTKMSRPTLAEQEDLIKESLFKFVRKHIPSAQLRDMAPFEHQDRATIQDWLRERESERDGKSWKLALENLEK</sequence>
<evidence type="ECO:0000256" key="1">
    <source>
        <dbReference type="SAM" id="MobiDB-lite"/>
    </source>
</evidence>
<feature type="region of interest" description="Disordered" evidence="1">
    <location>
        <begin position="1"/>
        <end position="29"/>
    </location>
</feature>
<dbReference type="AlphaFoldDB" id="A0A7R9E273"/>
<dbReference type="EMBL" id="OB792858">
    <property type="protein sequence ID" value="CAD7424934.1"/>
    <property type="molecule type" value="Genomic_DNA"/>
</dbReference>
<name>A0A7R9E273_9NEOP</name>
<evidence type="ECO:0000313" key="2">
    <source>
        <dbReference type="EMBL" id="CAD7424934.1"/>
    </source>
</evidence>
<accession>A0A7R9E273</accession>
<feature type="compositionally biased region" description="Polar residues" evidence="1">
    <location>
        <begin position="13"/>
        <end position="26"/>
    </location>
</feature>